<sequence>MACLVCIKEEKIVFGLPQLWSSLCTTYIANYLGDIGRPFIDQDHVVQDVVEATTSSISKRRRMQYNLNISTCMLWKSAGKDISHVN</sequence>
<proteinExistence type="predicted"/>
<gene>
    <name evidence="1" type="ORF">Y1Q_0010661</name>
</gene>
<evidence type="ECO:0000313" key="2">
    <source>
        <dbReference type="Proteomes" id="UP000050525"/>
    </source>
</evidence>
<dbReference type="EMBL" id="AKHW03006437">
    <property type="protein sequence ID" value="KYO20072.1"/>
    <property type="molecule type" value="Genomic_DNA"/>
</dbReference>
<dbReference type="Proteomes" id="UP000050525">
    <property type="component" value="Unassembled WGS sequence"/>
</dbReference>
<evidence type="ECO:0000313" key="1">
    <source>
        <dbReference type="EMBL" id="KYO20072.1"/>
    </source>
</evidence>
<accession>A0A151M6D4</accession>
<dbReference type="AlphaFoldDB" id="A0A151M6D4"/>
<comment type="caution">
    <text evidence="1">The sequence shown here is derived from an EMBL/GenBank/DDBJ whole genome shotgun (WGS) entry which is preliminary data.</text>
</comment>
<protein>
    <submittedName>
        <fullName evidence="1">Uncharacterized protein</fullName>
    </submittedName>
</protein>
<reference evidence="1 2" key="1">
    <citation type="journal article" date="2012" name="Genome Biol.">
        <title>Sequencing three crocodilian genomes to illuminate the evolution of archosaurs and amniotes.</title>
        <authorList>
            <person name="St John J.A."/>
            <person name="Braun E.L."/>
            <person name="Isberg S.R."/>
            <person name="Miles L.G."/>
            <person name="Chong A.Y."/>
            <person name="Gongora J."/>
            <person name="Dalzell P."/>
            <person name="Moran C."/>
            <person name="Bed'hom B."/>
            <person name="Abzhanov A."/>
            <person name="Burgess S.C."/>
            <person name="Cooksey A.M."/>
            <person name="Castoe T.A."/>
            <person name="Crawford N.G."/>
            <person name="Densmore L.D."/>
            <person name="Drew J.C."/>
            <person name="Edwards S.V."/>
            <person name="Faircloth B.C."/>
            <person name="Fujita M.K."/>
            <person name="Greenwold M.J."/>
            <person name="Hoffmann F.G."/>
            <person name="Howard J.M."/>
            <person name="Iguchi T."/>
            <person name="Janes D.E."/>
            <person name="Khan S.Y."/>
            <person name="Kohno S."/>
            <person name="de Koning A.J."/>
            <person name="Lance S.L."/>
            <person name="McCarthy F.M."/>
            <person name="McCormack J.E."/>
            <person name="Merchant M.E."/>
            <person name="Peterson D.G."/>
            <person name="Pollock D.D."/>
            <person name="Pourmand N."/>
            <person name="Raney B.J."/>
            <person name="Roessler K.A."/>
            <person name="Sanford J.R."/>
            <person name="Sawyer R.H."/>
            <person name="Schmidt C.J."/>
            <person name="Triplett E.W."/>
            <person name="Tuberville T.D."/>
            <person name="Venegas-Anaya M."/>
            <person name="Howard J.T."/>
            <person name="Jarvis E.D."/>
            <person name="Guillette L.J.Jr."/>
            <person name="Glenn T.C."/>
            <person name="Green R.E."/>
            <person name="Ray D.A."/>
        </authorList>
    </citation>
    <scope>NUCLEOTIDE SEQUENCE [LARGE SCALE GENOMIC DNA]</scope>
    <source>
        <strain evidence="1">KSC_2009_1</strain>
    </source>
</reference>
<organism evidence="1 2">
    <name type="scientific">Alligator mississippiensis</name>
    <name type="common">American alligator</name>
    <dbReference type="NCBI Taxonomy" id="8496"/>
    <lineage>
        <taxon>Eukaryota</taxon>
        <taxon>Metazoa</taxon>
        <taxon>Chordata</taxon>
        <taxon>Craniata</taxon>
        <taxon>Vertebrata</taxon>
        <taxon>Euteleostomi</taxon>
        <taxon>Archelosauria</taxon>
        <taxon>Archosauria</taxon>
        <taxon>Crocodylia</taxon>
        <taxon>Alligatoridae</taxon>
        <taxon>Alligatorinae</taxon>
        <taxon>Alligator</taxon>
    </lineage>
</organism>
<keyword evidence="2" id="KW-1185">Reference proteome</keyword>
<name>A0A151M6D4_ALLMI</name>